<evidence type="ECO:0000256" key="6">
    <source>
        <dbReference type="ARBA" id="ARBA00022771"/>
    </source>
</evidence>
<comment type="subcellular location">
    <subcellularLocation>
        <location evidence="2 13">Nucleus</location>
    </subcellularLocation>
</comment>
<dbReference type="SMART" id="SM00431">
    <property type="entry name" value="SCAN"/>
    <property type="match status" value="1"/>
</dbReference>
<keyword evidence="5" id="KW-0677">Repeat</keyword>
<dbReference type="GO" id="GO:0008270">
    <property type="term" value="F:zinc ion binding"/>
    <property type="evidence" value="ECO:0007669"/>
    <property type="project" value="UniProtKB-KW"/>
</dbReference>
<dbReference type="AlphaFoldDB" id="A0A8D2CX18"/>
<evidence type="ECO:0000256" key="10">
    <source>
        <dbReference type="ARBA" id="ARBA00023163"/>
    </source>
</evidence>
<dbReference type="GO" id="GO:0000981">
    <property type="term" value="F:DNA-binding transcription factor activity, RNA polymerase II-specific"/>
    <property type="evidence" value="ECO:0007669"/>
    <property type="project" value="TreeGrafter"/>
</dbReference>
<keyword evidence="9" id="KW-0238">DNA-binding</keyword>
<dbReference type="SUPFAM" id="SSF57667">
    <property type="entry name" value="beta-beta-alpha zinc fingers"/>
    <property type="match status" value="4"/>
</dbReference>
<dbReference type="Pfam" id="PF00096">
    <property type="entry name" value="zf-C2H2"/>
    <property type="match status" value="6"/>
</dbReference>
<dbReference type="FunFam" id="3.30.160.60:FF:000110">
    <property type="entry name" value="Zinc finger protein-like"/>
    <property type="match status" value="1"/>
</dbReference>
<evidence type="ECO:0000256" key="2">
    <source>
        <dbReference type="ARBA" id="ARBA00004123"/>
    </source>
</evidence>
<feature type="domain" description="C2H2-type" evidence="14">
    <location>
        <begin position="332"/>
        <end position="359"/>
    </location>
</feature>
<dbReference type="InterPro" id="IPR036236">
    <property type="entry name" value="Znf_C2H2_sf"/>
</dbReference>
<feature type="domain" description="C2H2-type" evidence="14">
    <location>
        <begin position="444"/>
        <end position="471"/>
    </location>
</feature>
<keyword evidence="4" id="KW-0479">Metal-binding</keyword>
<evidence type="ECO:0000313" key="16">
    <source>
        <dbReference type="Ensembl" id="ENSSVLP00005016147.1"/>
    </source>
</evidence>
<dbReference type="GO" id="GO:0000785">
    <property type="term" value="C:chromatin"/>
    <property type="evidence" value="ECO:0007669"/>
    <property type="project" value="TreeGrafter"/>
</dbReference>
<keyword evidence="7" id="KW-0862">Zinc</keyword>
<keyword evidence="17" id="KW-1185">Reference proteome</keyword>
<evidence type="ECO:0000256" key="7">
    <source>
        <dbReference type="ARBA" id="ARBA00022833"/>
    </source>
</evidence>
<dbReference type="InterPro" id="IPR013087">
    <property type="entry name" value="Znf_C2H2_type"/>
</dbReference>
<accession>A0A8D2CX18</accession>
<evidence type="ECO:0000256" key="9">
    <source>
        <dbReference type="ARBA" id="ARBA00023125"/>
    </source>
</evidence>
<evidence type="ECO:0000256" key="11">
    <source>
        <dbReference type="ARBA" id="ARBA00023242"/>
    </source>
</evidence>
<dbReference type="FunFam" id="1.10.4020.10:FF:000001">
    <property type="entry name" value="zinc finger protein 263 isoform X1"/>
    <property type="match status" value="1"/>
</dbReference>
<dbReference type="Ensembl" id="ENSSVLT00005017951.1">
    <property type="protein sequence ID" value="ENSSVLP00005016147.1"/>
    <property type="gene ID" value="ENSSVLG00005012918.1"/>
</dbReference>
<dbReference type="OrthoDB" id="9633094at2759"/>
<evidence type="ECO:0000259" key="14">
    <source>
        <dbReference type="PROSITE" id="PS50157"/>
    </source>
</evidence>
<dbReference type="CDD" id="cd07936">
    <property type="entry name" value="SCAN"/>
    <property type="match status" value="1"/>
</dbReference>
<dbReference type="FunFam" id="3.30.160.60:FF:000382">
    <property type="entry name" value="zinc finger protein 35 isoform X4"/>
    <property type="match status" value="1"/>
</dbReference>
<dbReference type="InterPro" id="IPR003309">
    <property type="entry name" value="SCAN_dom"/>
</dbReference>
<keyword evidence="11 13" id="KW-0539">Nucleus</keyword>
<dbReference type="FunFam" id="3.30.160.60:FF:002343">
    <property type="entry name" value="Zinc finger protein 33A"/>
    <property type="match status" value="1"/>
</dbReference>
<evidence type="ECO:0000256" key="1">
    <source>
        <dbReference type="ARBA" id="ARBA00003767"/>
    </source>
</evidence>
<evidence type="ECO:0000256" key="3">
    <source>
        <dbReference type="ARBA" id="ARBA00006991"/>
    </source>
</evidence>
<feature type="domain" description="C2H2-type" evidence="14">
    <location>
        <begin position="472"/>
        <end position="499"/>
    </location>
</feature>
<evidence type="ECO:0000256" key="8">
    <source>
        <dbReference type="ARBA" id="ARBA00023015"/>
    </source>
</evidence>
<keyword evidence="10" id="KW-0804">Transcription</keyword>
<evidence type="ECO:0000256" key="12">
    <source>
        <dbReference type="PROSITE-ProRule" id="PRU00042"/>
    </source>
</evidence>
<dbReference type="InterPro" id="IPR038269">
    <property type="entry name" value="SCAN_sf"/>
</dbReference>
<evidence type="ECO:0000256" key="13">
    <source>
        <dbReference type="PROSITE-ProRule" id="PRU00187"/>
    </source>
</evidence>
<dbReference type="GO" id="GO:0031519">
    <property type="term" value="C:PcG protein complex"/>
    <property type="evidence" value="ECO:0007669"/>
    <property type="project" value="TreeGrafter"/>
</dbReference>
<feature type="domain" description="C2H2-type" evidence="14">
    <location>
        <begin position="388"/>
        <end position="415"/>
    </location>
</feature>
<comment type="function">
    <text evidence="1">May be involved in transcriptional regulation.</text>
</comment>
<feature type="domain" description="SCAN box" evidence="15">
    <location>
        <begin position="31"/>
        <end position="112"/>
    </location>
</feature>
<dbReference type="Proteomes" id="UP000694564">
    <property type="component" value="Chromosome X"/>
</dbReference>
<reference evidence="16" key="1">
    <citation type="submission" date="2025-08" db="UniProtKB">
        <authorList>
            <consortium name="Ensembl"/>
        </authorList>
    </citation>
    <scope>IDENTIFICATION</scope>
</reference>
<evidence type="ECO:0000313" key="17">
    <source>
        <dbReference type="Proteomes" id="UP000694564"/>
    </source>
</evidence>
<dbReference type="GeneTree" id="ENSGT00940000160108"/>
<dbReference type="FunFam" id="3.30.160.60:FF:000358">
    <property type="entry name" value="zinc finger protein 24"/>
    <property type="match status" value="1"/>
</dbReference>
<feature type="domain" description="C2H2-type" evidence="14">
    <location>
        <begin position="416"/>
        <end position="443"/>
    </location>
</feature>
<dbReference type="SMART" id="SM00355">
    <property type="entry name" value="ZnF_C2H2"/>
    <property type="match status" value="7"/>
</dbReference>
<proteinExistence type="inferred from homology"/>
<sequence length="530" mass="59647">TGRRVGCARAAWLCKGDPMLHDHSNDCEVLRQHFRQFQYTEAAGPREAFSRLWELCCRWLKPKMRSMEQILELLVLEQFLTILPVEMETWVSAYGPESRERLLALIEDWQRQRHIPPLEVDMHDMLLEELAPVGAVPMPPNMHLETSALQGMGPVQEAPVTEAWIPQAGPQELNYGATGECQPFLDPGKEGVLGPRLSVFPGTRGPLRLPCLLSGFEIGRESKGSASAQGNLGSVQPCFVCLDANALHAPPPMGCEKLEPPSDTAPEELLSSCWKPVHPPRPCAAGKPLPLAAPKPRDPQEKPHRCGQCGQCFTCKKRLSTHLKIHAGELGYKCPGCEKGFLHRSDLDRHVRIHTGERPYECSLCHKRFIQGAHLTMHQRGPCAKDNYQCHKCSKRFANRANLMGHLKTHTQEKRHECHSCGKRFNRRTALTLHQRTHTQERPFSCQHCEKSYRQRSSLMIHLRIHTGEKPYTCSHCSKSFIKKAGLIAHQAAHFREGPGVLLCCSPGALCVSCESFTWSTFDTWTVSKR</sequence>
<dbReference type="GO" id="GO:0000978">
    <property type="term" value="F:RNA polymerase II cis-regulatory region sequence-specific DNA binding"/>
    <property type="evidence" value="ECO:0007669"/>
    <property type="project" value="TreeGrafter"/>
</dbReference>
<evidence type="ECO:0000256" key="5">
    <source>
        <dbReference type="ARBA" id="ARBA00022737"/>
    </source>
</evidence>
<dbReference type="SUPFAM" id="SSF47353">
    <property type="entry name" value="Retrovirus capsid dimerization domain-like"/>
    <property type="match status" value="1"/>
</dbReference>
<evidence type="ECO:0000259" key="15">
    <source>
        <dbReference type="PROSITE" id="PS50804"/>
    </source>
</evidence>
<feature type="domain" description="C2H2-type" evidence="14">
    <location>
        <begin position="360"/>
        <end position="380"/>
    </location>
</feature>
<dbReference type="Gene3D" id="1.10.4020.10">
    <property type="entry name" value="DNA breaking-rejoining enzymes"/>
    <property type="match status" value="1"/>
</dbReference>
<dbReference type="PANTHER" id="PTHR14003:SF23">
    <property type="entry name" value="ZINC FINGER PROTEIN 143"/>
    <property type="match status" value="1"/>
</dbReference>
<dbReference type="Pfam" id="PF02023">
    <property type="entry name" value="SCAN"/>
    <property type="match status" value="1"/>
</dbReference>
<organism evidence="16 17">
    <name type="scientific">Sciurus vulgaris</name>
    <name type="common">Eurasian red squirrel</name>
    <dbReference type="NCBI Taxonomy" id="55149"/>
    <lineage>
        <taxon>Eukaryota</taxon>
        <taxon>Metazoa</taxon>
        <taxon>Chordata</taxon>
        <taxon>Craniata</taxon>
        <taxon>Vertebrata</taxon>
        <taxon>Euteleostomi</taxon>
        <taxon>Mammalia</taxon>
        <taxon>Eutheria</taxon>
        <taxon>Euarchontoglires</taxon>
        <taxon>Glires</taxon>
        <taxon>Rodentia</taxon>
        <taxon>Sciuromorpha</taxon>
        <taxon>Sciuridae</taxon>
        <taxon>Sciurinae</taxon>
        <taxon>Sciurini</taxon>
        <taxon>Sciurus</taxon>
    </lineage>
</organism>
<protein>
    <submittedName>
        <fullName evidence="16">Uncharacterized protein</fullName>
    </submittedName>
</protein>
<dbReference type="FunFam" id="3.30.160.60:FF:002274">
    <property type="entry name" value="Zinc finger protein 432"/>
    <property type="match status" value="1"/>
</dbReference>
<comment type="similarity">
    <text evidence="3">Belongs to the krueppel C2H2-type zinc-finger protein family.</text>
</comment>
<feature type="domain" description="C2H2-type" evidence="14">
    <location>
        <begin position="304"/>
        <end position="331"/>
    </location>
</feature>
<dbReference type="PROSITE" id="PS50157">
    <property type="entry name" value="ZINC_FINGER_C2H2_2"/>
    <property type="match status" value="7"/>
</dbReference>
<dbReference type="PROSITE" id="PS00028">
    <property type="entry name" value="ZINC_FINGER_C2H2_1"/>
    <property type="match status" value="6"/>
</dbReference>
<reference evidence="16" key="2">
    <citation type="submission" date="2025-09" db="UniProtKB">
        <authorList>
            <consortium name="Ensembl"/>
        </authorList>
    </citation>
    <scope>IDENTIFICATION</scope>
</reference>
<keyword evidence="6 12" id="KW-0863">Zinc-finger</keyword>
<evidence type="ECO:0000256" key="4">
    <source>
        <dbReference type="ARBA" id="ARBA00022723"/>
    </source>
</evidence>
<dbReference type="GO" id="GO:0005667">
    <property type="term" value="C:transcription regulator complex"/>
    <property type="evidence" value="ECO:0007669"/>
    <property type="project" value="TreeGrafter"/>
</dbReference>
<dbReference type="Gene3D" id="3.30.160.60">
    <property type="entry name" value="Classic Zinc Finger"/>
    <property type="match status" value="7"/>
</dbReference>
<dbReference type="PANTHER" id="PTHR14003">
    <property type="entry name" value="TRANSCRIPTIONAL REPRESSOR PROTEIN YY"/>
    <property type="match status" value="1"/>
</dbReference>
<keyword evidence="8" id="KW-0805">Transcription regulation</keyword>
<name>A0A8D2CX18_SCIVU</name>
<dbReference type="FunFam" id="3.30.160.60:FF:000478">
    <property type="entry name" value="Zinc finger protein 133"/>
    <property type="match status" value="1"/>
</dbReference>
<dbReference type="PROSITE" id="PS50804">
    <property type="entry name" value="SCAN_BOX"/>
    <property type="match status" value="1"/>
</dbReference>